<keyword evidence="1" id="KW-0732">Signal</keyword>
<reference evidence="2" key="1">
    <citation type="submission" date="2009-04" db="EMBL/GenBank/DDBJ databases">
        <authorList>
            <person name="Weinstock G."/>
            <person name="Sodergren E."/>
            <person name="Clifton S."/>
            <person name="Fulton L."/>
            <person name="Fulton B."/>
            <person name="Courtney L."/>
            <person name="Fronick C."/>
            <person name="Harrison M."/>
            <person name="Strong C."/>
            <person name="Farmer C."/>
            <person name="Delahaunty K."/>
            <person name="Markovic C."/>
            <person name="Hall O."/>
            <person name="Minx P."/>
            <person name="Tomlinson C."/>
            <person name="Mitreva M."/>
            <person name="Nelson J."/>
            <person name="Hou S."/>
            <person name="Wollam A."/>
            <person name="Pepin K.H."/>
            <person name="Johnson M."/>
            <person name="Bhonagiri V."/>
            <person name="Nash W.E."/>
            <person name="Warren W."/>
            <person name="Chinwalla A."/>
            <person name="Mardis E.R."/>
            <person name="Wilson R.K."/>
        </authorList>
    </citation>
    <scope>NUCLEOTIDE SEQUENCE [LARGE SCALE GENOMIC DNA]</scope>
    <source>
        <strain evidence="2">DSM 20098</strain>
    </source>
</reference>
<accession>C4FFQ3</accession>
<keyword evidence="3" id="KW-1185">Reference proteome</keyword>
<dbReference type="EMBL" id="ABYS02000008">
    <property type="protein sequence ID" value="EEP20895.1"/>
    <property type="molecule type" value="Genomic_DNA"/>
</dbReference>
<sequence length="49" mass="5048">MTVPTMTVAARMASLVSRRSLAAISAYRLARTSASAATPLAAMAADDYS</sequence>
<gene>
    <name evidence="2" type="ORF">BIFANG_03167</name>
</gene>
<evidence type="ECO:0000313" key="3">
    <source>
        <dbReference type="Proteomes" id="UP000006408"/>
    </source>
</evidence>
<proteinExistence type="predicted"/>
<dbReference type="AlphaFoldDB" id="C4FFQ3"/>
<organism evidence="2 3">
    <name type="scientific">Bifidobacterium angulatum DSM 20098 = JCM 7096</name>
    <dbReference type="NCBI Taxonomy" id="518635"/>
    <lineage>
        <taxon>Bacteria</taxon>
        <taxon>Bacillati</taxon>
        <taxon>Actinomycetota</taxon>
        <taxon>Actinomycetes</taxon>
        <taxon>Bifidobacteriales</taxon>
        <taxon>Bifidobacteriaceae</taxon>
        <taxon>Bifidobacterium</taxon>
    </lineage>
</organism>
<evidence type="ECO:0000256" key="1">
    <source>
        <dbReference type="SAM" id="SignalP"/>
    </source>
</evidence>
<comment type="caution">
    <text evidence="2">The sequence shown here is derived from an EMBL/GenBank/DDBJ whole genome shotgun (WGS) entry which is preliminary data.</text>
</comment>
<feature type="chain" id="PRO_5039134521" description="Tat pathway signal sequence domain protein" evidence="1">
    <location>
        <begin position="23"/>
        <end position="49"/>
    </location>
</feature>
<protein>
    <recommendedName>
        <fullName evidence="4">Tat pathway signal sequence domain protein</fullName>
    </recommendedName>
</protein>
<dbReference type="Proteomes" id="UP000006408">
    <property type="component" value="Unassembled WGS sequence"/>
</dbReference>
<evidence type="ECO:0000313" key="2">
    <source>
        <dbReference type="EMBL" id="EEP20895.1"/>
    </source>
</evidence>
<dbReference type="HOGENOM" id="CLU_3132795_0_0_11"/>
<evidence type="ECO:0008006" key="4">
    <source>
        <dbReference type="Google" id="ProtNLM"/>
    </source>
</evidence>
<name>C4FFQ3_9BIFI</name>
<feature type="signal peptide" evidence="1">
    <location>
        <begin position="1"/>
        <end position="22"/>
    </location>
</feature>